<dbReference type="Pfam" id="PF02561">
    <property type="entry name" value="FliS"/>
    <property type="match status" value="1"/>
</dbReference>
<comment type="similarity">
    <text evidence="2">Belongs to the FliS family.</text>
</comment>
<accession>A0A7C3LZ48</accession>
<name>A0A7C3LZ48_9BACT</name>
<keyword evidence="7" id="KW-0282">Flagellum</keyword>
<keyword evidence="7" id="KW-0969">Cilium</keyword>
<dbReference type="AlphaFoldDB" id="A0A7C3LZ48"/>
<dbReference type="CDD" id="cd16098">
    <property type="entry name" value="FliS"/>
    <property type="match status" value="1"/>
</dbReference>
<dbReference type="EMBL" id="DTMM01000230">
    <property type="protein sequence ID" value="HFT94358.1"/>
    <property type="molecule type" value="Genomic_DNA"/>
</dbReference>
<evidence type="ECO:0000256" key="3">
    <source>
        <dbReference type="ARBA" id="ARBA00022490"/>
    </source>
</evidence>
<evidence type="ECO:0000256" key="2">
    <source>
        <dbReference type="ARBA" id="ARBA00008787"/>
    </source>
</evidence>
<evidence type="ECO:0000256" key="6">
    <source>
        <dbReference type="SAM" id="MobiDB-lite"/>
    </source>
</evidence>
<keyword evidence="7" id="KW-0966">Cell projection</keyword>
<dbReference type="GO" id="GO:0071973">
    <property type="term" value="P:bacterial-type flagellum-dependent cell motility"/>
    <property type="evidence" value="ECO:0007669"/>
    <property type="project" value="TreeGrafter"/>
</dbReference>
<comment type="caution">
    <text evidence="7">The sequence shown here is derived from an EMBL/GenBank/DDBJ whole genome shotgun (WGS) entry which is preliminary data.</text>
</comment>
<organism evidence="7">
    <name type="scientific">Leptospirillum ferriphilum</name>
    <dbReference type="NCBI Taxonomy" id="178606"/>
    <lineage>
        <taxon>Bacteria</taxon>
        <taxon>Pseudomonadati</taxon>
        <taxon>Nitrospirota</taxon>
        <taxon>Nitrospiria</taxon>
        <taxon>Nitrospirales</taxon>
        <taxon>Nitrospiraceae</taxon>
        <taxon>Leptospirillum</taxon>
    </lineage>
</organism>
<dbReference type="InterPro" id="IPR003713">
    <property type="entry name" value="FliS"/>
</dbReference>
<dbReference type="NCBIfam" id="TIGR00208">
    <property type="entry name" value="fliS"/>
    <property type="match status" value="1"/>
</dbReference>
<dbReference type="PANTHER" id="PTHR34773">
    <property type="entry name" value="FLAGELLAR SECRETION CHAPERONE FLIS"/>
    <property type="match status" value="1"/>
</dbReference>
<evidence type="ECO:0000256" key="1">
    <source>
        <dbReference type="ARBA" id="ARBA00004514"/>
    </source>
</evidence>
<dbReference type="InterPro" id="IPR036584">
    <property type="entry name" value="FliS_sf"/>
</dbReference>
<proteinExistence type="inferred from homology"/>
<keyword evidence="5" id="KW-0143">Chaperone</keyword>
<feature type="region of interest" description="Disordered" evidence="6">
    <location>
        <begin position="148"/>
        <end position="176"/>
    </location>
</feature>
<dbReference type="GO" id="GO:0005829">
    <property type="term" value="C:cytosol"/>
    <property type="evidence" value="ECO:0007669"/>
    <property type="project" value="UniProtKB-SubCell"/>
</dbReference>
<dbReference type="SUPFAM" id="SSF101116">
    <property type="entry name" value="Flagellar export chaperone FliS"/>
    <property type="match status" value="1"/>
</dbReference>
<sequence length="176" mass="19833">MRVRTMSGSRLRRAICKTRLPREPFMSQGMPIHAYQSAVEHTITPAELLIRLYEGAIRSLQLLEEGIRDKNIPKRSDAVMRATAILGELAVALEGQDHLDWAPRLLSLYMFLIEEITVANIKDEPDRLQPVRAILGDLLEAWKQASKSVKVPSPLPQPREIHEPARSVGQRLSVKG</sequence>
<evidence type="ECO:0000313" key="7">
    <source>
        <dbReference type="EMBL" id="HFT94358.1"/>
    </source>
</evidence>
<evidence type="ECO:0000256" key="4">
    <source>
        <dbReference type="ARBA" id="ARBA00022795"/>
    </source>
</evidence>
<reference evidence="7" key="1">
    <citation type="journal article" date="2020" name="mSystems">
        <title>Genome- and Community-Level Interaction Insights into Carbon Utilization and Element Cycling Functions of Hydrothermarchaeota in Hydrothermal Sediment.</title>
        <authorList>
            <person name="Zhou Z."/>
            <person name="Liu Y."/>
            <person name="Xu W."/>
            <person name="Pan J."/>
            <person name="Luo Z.H."/>
            <person name="Li M."/>
        </authorList>
    </citation>
    <scope>NUCLEOTIDE SEQUENCE [LARGE SCALE GENOMIC DNA]</scope>
    <source>
        <strain evidence="7">SpSt-902</strain>
    </source>
</reference>
<keyword evidence="3" id="KW-0963">Cytoplasm</keyword>
<dbReference type="PANTHER" id="PTHR34773:SF1">
    <property type="entry name" value="FLAGELLAR SECRETION CHAPERONE FLIS"/>
    <property type="match status" value="1"/>
</dbReference>
<dbReference type="GO" id="GO:0044780">
    <property type="term" value="P:bacterial-type flagellum assembly"/>
    <property type="evidence" value="ECO:0007669"/>
    <property type="project" value="InterPro"/>
</dbReference>
<protein>
    <submittedName>
        <fullName evidence="7">Flagellar export chaperone FliS</fullName>
    </submittedName>
</protein>
<evidence type="ECO:0000256" key="5">
    <source>
        <dbReference type="ARBA" id="ARBA00023186"/>
    </source>
</evidence>
<dbReference type="Gene3D" id="1.20.120.340">
    <property type="entry name" value="Flagellar protein FliS"/>
    <property type="match status" value="1"/>
</dbReference>
<keyword evidence="4" id="KW-1005">Bacterial flagellum biogenesis</keyword>
<comment type="subcellular location">
    <subcellularLocation>
        <location evidence="1">Cytoplasm</location>
        <location evidence="1">Cytosol</location>
    </subcellularLocation>
</comment>
<gene>
    <name evidence="7" type="primary">fliS</name>
    <name evidence="7" type="ORF">ENX03_10645</name>
</gene>